<keyword evidence="1" id="KW-0472">Membrane</keyword>
<organism evidence="2">
    <name type="scientific">Medicago truncatula</name>
    <name type="common">Barrel medic</name>
    <name type="synonym">Medicago tribuloides</name>
    <dbReference type="NCBI Taxonomy" id="3880"/>
    <lineage>
        <taxon>Eukaryota</taxon>
        <taxon>Viridiplantae</taxon>
        <taxon>Streptophyta</taxon>
        <taxon>Embryophyta</taxon>
        <taxon>Tracheophyta</taxon>
        <taxon>Spermatophyta</taxon>
        <taxon>Magnoliopsida</taxon>
        <taxon>eudicotyledons</taxon>
        <taxon>Gunneridae</taxon>
        <taxon>Pentapetalae</taxon>
        <taxon>rosids</taxon>
        <taxon>fabids</taxon>
        <taxon>Fabales</taxon>
        <taxon>Fabaceae</taxon>
        <taxon>Papilionoideae</taxon>
        <taxon>50 kb inversion clade</taxon>
        <taxon>NPAAA clade</taxon>
        <taxon>Hologalegina</taxon>
        <taxon>IRL clade</taxon>
        <taxon>Trifolieae</taxon>
        <taxon>Medicago</taxon>
    </lineage>
</organism>
<dbReference type="AlphaFoldDB" id="I3SCJ4"/>
<protein>
    <recommendedName>
        <fullName evidence="3">Transmembrane protein</fullName>
    </recommendedName>
</protein>
<feature type="transmembrane region" description="Helical" evidence="1">
    <location>
        <begin position="12"/>
        <end position="34"/>
    </location>
</feature>
<evidence type="ECO:0008006" key="3">
    <source>
        <dbReference type="Google" id="ProtNLM"/>
    </source>
</evidence>
<keyword evidence="1" id="KW-0812">Transmembrane</keyword>
<keyword evidence="1" id="KW-1133">Transmembrane helix</keyword>
<accession>I3SCJ4</accession>
<dbReference type="EMBL" id="BT138191">
    <property type="protein sequence ID" value="AFK37986.1"/>
    <property type="molecule type" value="mRNA"/>
</dbReference>
<name>I3SCJ4_MEDTR</name>
<evidence type="ECO:0000256" key="1">
    <source>
        <dbReference type="SAM" id="Phobius"/>
    </source>
</evidence>
<proteinExistence type="evidence at transcript level"/>
<sequence>MVLGTITWRSVVFKVLSLKINQFSIYTFLIVEIIPKFRRFLVMIGSSPHSNFGSSERLRSFGKHT</sequence>
<reference evidence="2" key="1">
    <citation type="submission" date="2012-05" db="EMBL/GenBank/DDBJ databases">
        <authorList>
            <person name="Krishnakumar V."/>
            <person name="Cheung F."/>
            <person name="Xiao Y."/>
            <person name="Chan A."/>
            <person name="Moskal W.A."/>
            <person name="Town C.D."/>
        </authorList>
    </citation>
    <scope>NUCLEOTIDE SEQUENCE</scope>
</reference>
<evidence type="ECO:0000313" key="2">
    <source>
        <dbReference type="EMBL" id="AFK37986.1"/>
    </source>
</evidence>